<feature type="chain" id="PRO_5038552874" evidence="2">
    <location>
        <begin position="21"/>
        <end position="383"/>
    </location>
</feature>
<evidence type="ECO:0000256" key="2">
    <source>
        <dbReference type="SAM" id="SignalP"/>
    </source>
</evidence>
<proteinExistence type="predicted"/>
<accession>A0A1G6SHI1</accession>
<protein>
    <submittedName>
        <fullName evidence="3">Uncharacterized protein</fullName>
    </submittedName>
</protein>
<feature type="signal peptide" evidence="2">
    <location>
        <begin position="1"/>
        <end position="20"/>
    </location>
</feature>
<dbReference type="RefSeq" id="WP_090589971.1">
    <property type="nucleotide sequence ID" value="NZ_LT629688.1"/>
</dbReference>
<keyword evidence="4" id="KW-1185">Reference proteome</keyword>
<reference evidence="3 4" key="1">
    <citation type="submission" date="2016-10" db="EMBL/GenBank/DDBJ databases">
        <authorList>
            <person name="de Groot N.N."/>
        </authorList>
    </citation>
    <scope>NUCLEOTIDE SEQUENCE [LARGE SCALE GENOMIC DNA]</scope>
    <source>
        <strain evidence="3 4">MON 2.2</strain>
    </source>
</reference>
<dbReference type="Proteomes" id="UP000198546">
    <property type="component" value="Chromosome i"/>
</dbReference>
<evidence type="ECO:0000313" key="3">
    <source>
        <dbReference type="EMBL" id="SDD15627.1"/>
    </source>
</evidence>
<organism evidence="3 4">
    <name type="scientific">Auraticoccus monumenti</name>
    <dbReference type="NCBI Taxonomy" id="675864"/>
    <lineage>
        <taxon>Bacteria</taxon>
        <taxon>Bacillati</taxon>
        <taxon>Actinomycetota</taxon>
        <taxon>Actinomycetes</taxon>
        <taxon>Propionibacteriales</taxon>
        <taxon>Propionibacteriaceae</taxon>
        <taxon>Auraticoccus</taxon>
    </lineage>
</organism>
<feature type="compositionally biased region" description="Basic and acidic residues" evidence="1">
    <location>
        <begin position="229"/>
        <end position="246"/>
    </location>
</feature>
<dbReference type="OrthoDB" id="9762169at2"/>
<sequence>MRVLAAALAGLVLPAAAALAPSPGGRPGRSILPAELPRVLSGGAWPTSHVQGLAVDREAGVVYYSFTQLLVKTDLAGAVLGTVTGLTGHLGDLTLDPRDGRVHGSLEYKAQEAFYVAVFDGARIDRVGMDAEADGVMTTVHLAEVVEDFTADMDGDGVFDGDTAATADHRYGCSGIDGVAFGPRLGSRGGEPVLVVAYGVYGDVGREDNDHQVLLEYDVSGWSRWERPLSQDAPHRSGPSRPDRKVFVPTGNTRFGVQNLAHDERSGSWLMAVYPGSKPHLPNYSLYVVDGSVEPRDGQVVGQPEAERGLVLPLAPAGLHHEPSGIRGYELEDGGYGLAPVGDGCFYLVRGREVVEDGVLKQDATAVLHRWTGELPIPFAPVP</sequence>
<dbReference type="EMBL" id="LT629688">
    <property type="protein sequence ID" value="SDD15627.1"/>
    <property type="molecule type" value="Genomic_DNA"/>
</dbReference>
<dbReference type="STRING" id="675864.SAMN04489747_0315"/>
<dbReference type="AlphaFoldDB" id="A0A1G6SHI1"/>
<gene>
    <name evidence="3" type="ORF">SAMN04489747_0315</name>
</gene>
<feature type="region of interest" description="Disordered" evidence="1">
    <location>
        <begin position="229"/>
        <end position="249"/>
    </location>
</feature>
<evidence type="ECO:0000256" key="1">
    <source>
        <dbReference type="SAM" id="MobiDB-lite"/>
    </source>
</evidence>
<keyword evidence="2" id="KW-0732">Signal</keyword>
<name>A0A1G6SHI1_9ACTN</name>
<evidence type="ECO:0000313" key="4">
    <source>
        <dbReference type="Proteomes" id="UP000198546"/>
    </source>
</evidence>